<dbReference type="RefSeq" id="WP_111400276.1">
    <property type="nucleotide sequence ID" value="NZ_QKYU01000034.1"/>
</dbReference>
<dbReference type="OrthoDB" id="289385at2"/>
<protein>
    <submittedName>
        <fullName evidence="2">Uncharacterized protein</fullName>
    </submittedName>
</protein>
<comment type="caution">
    <text evidence="2">The sequence shown here is derived from an EMBL/GenBank/DDBJ whole genome shotgun (WGS) entry which is preliminary data.</text>
</comment>
<dbReference type="Proteomes" id="UP000249688">
    <property type="component" value="Unassembled WGS sequence"/>
</dbReference>
<evidence type="ECO:0000256" key="1">
    <source>
        <dbReference type="SAM" id="Phobius"/>
    </source>
</evidence>
<sequence length="364" mass="39027">MTKPLRQFWKSLDELPGVATDRRAWTARLGTEFALAARYLRKTGDLATAIECPSPGGDGCPRNVIRLPAGGYRAVCRSSTGRCDPVDVTASDLGILSLDDQRLHTELAAAFLIPPSSRPPDRGRVVHLGEHGVAAGLGAPVLFARPGPELPLHDDDFRQGGLGSERGVVLVPTNSSLPPSVSARLSGQGHLVLSLADITHVHLKDGLGLVQPVEILLHDLRTALLARIGAVSPGPRIALPPNTTWAQITLRLTASETVVCNGPNIGLQMDPADFGMRSRKNAKPTAAWTLFIAIAAGGGVLEVHGGAPAERVKKQKQILTEHLQATFGIQGDPILWDERQRAYIACFVVRDERPLAERAAPRRR</sequence>
<reference evidence="2 3" key="1">
    <citation type="submission" date="2018-06" db="EMBL/GenBank/DDBJ databases">
        <title>Genomic Encyclopedia of Archaeal and Bacterial Type Strains, Phase II (KMG-II): from individual species to whole genera.</title>
        <authorList>
            <person name="Goeker M."/>
        </authorList>
    </citation>
    <scope>NUCLEOTIDE SEQUENCE [LARGE SCALE GENOMIC DNA]</scope>
    <source>
        <strain evidence="2 3">DSM 24525</strain>
    </source>
</reference>
<accession>A0A2W7HXR5</accession>
<keyword evidence="3" id="KW-1185">Reference proteome</keyword>
<name>A0A2W7HXR5_9PROT</name>
<dbReference type="EMBL" id="QKYU01000034">
    <property type="protein sequence ID" value="PZW38719.1"/>
    <property type="molecule type" value="Genomic_DNA"/>
</dbReference>
<evidence type="ECO:0000313" key="3">
    <source>
        <dbReference type="Proteomes" id="UP000249688"/>
    </source>
</evidence>
<dbReference type="AlphaFoldDB" id="A0A2W7HXR5"/>
<feature type="transmembrane region" description="Helical" evidence="1">
    <location>
        <begin position="286"/>
        <end position="307"/>
    </location>
</feature>
<keyword evidence="1" id="KW-0472">Membrane</keyword>
<gene>
    <name evidence="2" type="ORF">C8P66_13413</name>
</gene>
<keyword evidence="1" id="KW-1133">Transmembrane helix</keyword>
<keyword evidence="1" id="KW-0812">Transmembrane</keyword>
<organism evidence="2 3">
    <name type="scientific">Humitalea rosea</name>
    <dbReference type="NCBI Taxonomy" id="990373"/>
    <lineage>
        <taxon>Bacteria</taxon>
        <taxon>Pseudomonadati</taxon>
        <taxon>Pseudomonadota</taxon>
        <taxon>Alphaproteobacteria</taxon>
        <taxon>Acetobacterales</taxon>
        <taxon>Roseomonadaceae</taxon>
        <taxon>Humitalea</taxon>
    </lineage>
</organism>
<proteinExistence type="predicted"/>
<evidence type="ECO:0000313" key="2">
    <source>
        <dbReference type="EMBL" id="PZW38719.1"/>
    </source>
</evidence>